<keyword evidence="4" id="KW-1185">Reference proteome</keyword>
<organism evidence="3 4">
    <name type="scientific">Nostoc azollae (strain 0708)</name>
    <name type="common">Anabaena azollae (strain 0708)</name>
    <dbReference type="NCBI Taxonomy" id="551115"/>
    <lineage>
        <taxon>Bacteria</taxon>
        <taxon>Bacillati</taxon>
        <taxon>Cyanobacteriota</taxon>
        <taxon>Cyanophyceae</taxon>
        <taxon>Nostocales</taxon>
        <taxon>Nostocaceae</taxon>
        <taxon>Trichormus</taxon>
    </lineage>
</organism>
<dbReference type="GO" id="GO:0008757">
    <property type="term" value="F:S-adenosylmethionine-dependent methyltransferase activity"/>
    <property type="evidence" value="ECO:0007669"/>
    <property type="project" value="InterPro"/>
</dbReference>
<keyword evidence="1 3" id="KW-0808">Transferase</keyword>
<evidence type="ECO:0000256" key="1">
    <source>
        <dbReference type="ARBA" id="ARBA00022679"/>
    </source>
</evidence>
<gene>
    <name evidence="3" type="ordered locus">Aazo_1262</name>
</gene>
<dbReference type="Proteomes" id="UP000001511">
    <property type="component" value="Chromosome"/>
</dbReference>
<reference evidence="3 4" key="1">
    <citation type="journal article" date="2010" name="PLoS ONE">
        <title>Genome erosion in a nitrogen-fixing vertically transmitted endosymbiotic multicellular cyanobacterium.</title>
        <authorList>
            <person name="Ran L."/>
            <person name="Larsson J."/>
            <person name="Vigil-Stenman T."/>
            <person name="Nylander J.A."/>
            <person name="Ininbergs K."/>
            <person name="Zheng W.W."/>
            <person name="Lapidus A."/>
            <person name="Lowry S."/>
            <person name="Haselkorn R."/>
            <person name="Bergman B."/>
        </authorList>
    </citation>
    <scope>NUCLEOTIDE SEQUENCE [LARGE SCALE GENOMIC DNA]</scope>
    <source>
        <strain evidence="3 4">0708</strain>
    </source>
</reference>
<dbReference type="PANTHER" id="PTHR43861:SF3">
    <property type="entry name" value="PUTATIVE (AFU_ORTHOLOGUE AFUA_2G14390)-RELATED"/>
    <property type="match status" value="1"/>
</dbReference>
<dbReference type="SUPFAM" id="SSF53335">
    <property type="entry name" value="S-adenosyl-L-methionine-dependent methyltransferases"/>
    <property type="match status" value="1"/>
</dbReference>
<keyword evidence="3" id="KW-0489">Methyltransferase</keyword>
<dbReference type="STRING" id="551115.Aazo_1262"/>
<dbReference type="RefSeq" id="WP_013190575.1">
    <property type="nucleotide sequence ID" value="NC_014248.1"/>
</dbReference>
<dbReference type="CDD" id="cd02440">
    <property type="entry name" value="AdoMet_MTases"/>
    <property type="match status" value="1"/>
</dbReference>
<dbReference type="Gene3D" id="3.40.50.150">
    <property type="entry name" value="Vaccinia Virus protein VP39"/>
    <property type="match status" value="1"/>
</dbReference>
<dbReference type="OrthoDB" id="529208at2"/>
<evidence type="ECO:0000313" key="3">
    <source>
        <dbReference type="EMBL" id="ADI63557.1"/>
    </source>
</evidence>
<name>D7E3D4_NOSA0</name>
<feature type="domain" description="Methyltransferase type 11" evidence="2">
    <location>
        <begin position="50"/>
        <end position="148"/>
    </location>
</feature>
<accession>D7E3D4</accession>
<dbReference type="InterPro" id="IPR029063">
    <property type="entry name" value="SAM-dependent_MTases_sf"/>
</dbReference>
<proteinExistence type="predicted"/>
<dbReference type="EMBL" id="CP002059">
    <property type="protein sequence ID" value="ADI63557.1"/>
    <property type="molecule type" value="Genomic_DNA"/>
</dbReference>
<dbReference type="HOGENOM" id="CLU_060747_0_0_3"/>
<evidence type="ECO:0000313" key="4">
    <source>
        <dbReference type="Proteomes" id="UP000001511"/>
    </source>
</evidence>
<dbReference type="AlphaFoldDB" id="D7E3D4"/>
<dbReference type="GO" id="GO:0032259">
    <property type="term" value="P:methylation"/>
    <property type="evidence" value="ECO:0007669"/>
    <property type="project" value="UniProtKB-KW"/>
</dbReference>
<sequence>MMIPGSYNASNVHRDIDREIQRLYTQVLLSWDKEARTLARFGLNDCMSVLELGSGPGFFTQKLLTWLPNIAVIAVEIAPILVLRAKHQLQDKIGKRLQIIEASVMDTELKESSFDFAVARLLFQHLPDPSGAAKEILRVLKPGGKLVIIDIDQDIQSIVDPPIPKSPSLLLDNDSHLQASQGGNALIGRRLRRILKEVGFQNLDLEAIVFNSDELGVEGFSERFDPDLLLPIVKAGLVTEQEKQDFVTSYQQFLRLADPFVLNVWLMAYGEKP</sequence>
<dbReference type="KEGG" id="naz:Aazo_1262"/>
<dbReference type="eggNOG" id="COG2226">
    <property type="taxonomic scope" value="Bacteria"/>
</dbReference>
<protein>
    <submittedName>
        <fullName evidence="3">Methyltransferase type 11</fullName>
    </submittedName>
</protein>
<evidence type="ECO:0000259" key="2">
    <source>
        <dbReference type="Pfam" id="PF08241"/>
    </source>
</evidence>
<dbReference type="PANTHER" id="PTHR43861">
    <property type="entry name" value="TRANS-ACONITATE 2-METHYLTRANSFERASE-RELATED"/>
    <property type="match status" value="1"/>
</dbReference>
<dbReference type="Pfam" id="PF08241">
    <property type="entry name" value="Methyltransf_11"/>
    <property type="match status" value="1"/>
</dbReference>
<dbReference type="InterPro" id="IPR013216">
    <property type="entry name" value="Methyltransf_11"/>
</dbReference>